<evidence type="ECO:0000313" key="3">
    <source>
        <dbReference type="Proteomes" id="UP000236291"/>
    </source>
</evidence>
<dbReference type="InterPro" id="IPR043502">
    <property type="entry name" value="DNA/RNA_pol_sf"/>
</dbReference>
<sequence length="301" mass="34214">MQEINRIKGILDHNFKIKDLGVVKYFLGLEVAHSKEGIYISQRKYCLDLLNDSGLLGSKPASTPLDPSIKLHQDNGKSFEDISLYRRLVGKLLYLTNTRPDITYATQQLSQFLHNPTVTHYKAACRVIRYLKHNPGRGLLFQRNADLQLLGYSDADWAGCIDTRRSTTGYCFFLGTSLISWKAKKQTTISKSSSEAEYRALSSATCELTWLLYLLKDLHVESSKQPVIYCDNQSALHIASNPVFHERTKHIEIDCHLVREKVHEGLMRLLPISTQDQLADFLTKALPTPKFNNFISKLGLL</sequence>
<dbReference type="InterPro" id="IPR013103">
    <property type="entry name" value="RVT_2"/>
</dbReference>
<reference evidence="2 3" key="1">
    <citation type="journal article" date="2014" name="Am. J. Bot.">
        <title>Genome assembly and annotation for red clover (Trifolium pratense; Fabaceae).</title>
        <authorList>
            <person name="Istvanek J."/>
            <person name="Jaros M."/>
            <person name="Krenek A."/>
            <person name="Repkova J."/>
        </authorList>
    </citation>
    <scope>NUCLEOTIDE SEQUENCE [LARGE SCALE GENOMIC DNA]</scope>
    <source>
        <strain evidence="3">cv. Tatra</strain>
        <tissue evidence="2">Young leaves</tissue>
    </source>
</reference>
<name>A0A2K3K151_TRIPR</name>
<feature type="non-terminal residue" evidence="2">
    <location>
        <position position="301"/>
    </location>
</feature>
<evidence type="ECO:0000259" key="1">
    <source>
        <dbReference type="Pfam" id="PF07727"/>
    </source>
</evidence>
<dbReference type="PANTHER" id="PTHR11439:SF470">
    <property type="entry name" value="CYSTEINE-RICH RLK (RECEPTOR-LIKE PROTEIN KINASE) 8"/>
    <property type="match status" value="1"/>
</dbReference>
<accession>A0A2K3K151</accession>
<comment type="caution">
    <text evidence="2">The sequence shown here is derived from an EMBL/GenBank/DDBJ whole genome shotgun (WGS) entry which is preliminary data.</text>
</comment>
<dbReference type="SUPFAM" id="SSF56672">
    <property type="entry name" value="DNA/RNA polymerases"/>
    <property type="match status" value="1"/>
</dbReference>
<reference evidence="2 3" key="2">
    <citation type="journal article" date="2017" name="Front. Plant Sci.">
        <title>Gene Classification and Mining of Molecular Markers Useful in Red Clover (Trifolium pratense) Breeding.</title>
        <authorList>
            <person name="Istvanek J."/>
            <person name="Dluhosova J."/>
            <person name="Dluhos P."/>
            <person name="Patkova L."/>
            <person name="Nedelnik J."/>
            <person name="Repkova J."/>
        </authorList>
    </citation>
    <scope>NUCLEOTIDE SEQUENCE [LARGE SCALE GENOMIC DNA]</scope>
    <source>
        <strain evidence="3">cv. Tatra</strain>
        <tissue evidence="2">Young leaves</tissue>
    </source>
</reference>
<proteinExistence type="predicted"/>
<dbReference type="AlphaFoldDB" id="A0A2K3K151"/>
<organism evidence="2 3">
    <name type="scientific">Trifolium pratense</name>
    <name type="common">Red clover</name>
    <dbReference type="NCBI Taxonomy" id="57577"/>
    <lineage>
        <taxon>Eukaryota</taxon>
        <taxon>Viridiplantae</taxon>
        <taxon>Streptophyta</taxon>
        <taxon>Embryophyta</taxon>
        <taxon>Tracheophyta</taxon>
        <taxon>Spermatophyta</taxon>
        <taxon>Magnoliopsida</taxon>
        <taxon>eudicotyledons</taxon>
        <taxon>Gunneridae</taxon>
        <taxon>Pentapetalae</taxon>
        <taxon>rosids</taxon>
        <taxon>fabids</taxon>
        <taxon>Fabales</taxon>
        <taxon>Fabaceae</taxon>
        <taxon>Papilionoideae</taxon>
        <taxon>50 kb inversion clade</taxon>
        <taxon>NPAAA clade</taxon>
        <taxon>Hologalegina</taxon>
        <taxon>IRL clade</taxon>
        <taxon>Trifolieae</taxon>
        <taxon>Trifolium</taxon>
    </lineage>
</organism>
<dbReference type="CDD" id="cd09272">
    <property type="entry name" value="RNase_HI_RT_Ty1"/>
    <property type="match status" value="1"/>
</dbReference>
<dbReference type="Proteomes" id="UP000236291">
    <property type="component" value="Unassembled WGS sequence"/>
</dbReference>
<gene>
    <name evidence="2" type="ORF">L195_g051712</name>
</gene>
<dbReference type="PANTHER" id="PTHR11439">
    <property type="entry name" value="GAG-POL-RELATED RETROTRANSPOSON"/>
    <property type="match status" value="1"/>
</dbReference>
<protein>
    <submittedName>
        <fullName evidence="2">Retrovirus-related Pol polyprotein from transposon TNT 1-94</fullName>
    </submittedName>
</protein>
<dbReference type="Pfam" id="PF07727">
    <property type="entry name" value="RVT_2"/>
    <property type="match status" value="1"/>
</dbReference>
<dbReference type="EMBL" id="ASHM01081838">
    <property type="protein sequence ID" value="PNX60021.1"/>
    <property type="molecule type" value="Genomic_DNA"/>
</dbReference>
<evidence type="ECO:0000313" key="2">
    <source>
        <dbReference type="EMBL" id="PNX60021.1"/>
    </source>
</evidence>
<feature type="domain" description="Reverse transcriptase Ty1/copia-type" evidence="1">
    <location>
        <begin position="1"/>
        <end position="65"/>
    </location>
</feature>